<evidence type="ECO:0000313" key="3">
    <source>
        <dbReference type="Proteomes" id="UP000053573"/>
    </source>
</evidence>
<feature type="domain" description="Hemerythrin-like" evidence="1">
    <location>
        <begin position="4"/>
        <end position="121"/>
    </location>
</feature>
<sequence>MVSISDSIKKDHRELEAFHNQIINADNDIIKARFQHQFIWELARLSAAEELLLYPALEQHLADGKERVDKVRERHQQTKDQLLEFQAMKPTDANFEPTINSLMDNLSMRMRTEEEDDLPALEDAISNEDSEELSKSFKKTKLFIPTRLHPAGPHHPAFENVTEFVMTPVDKLAETFHRLP</sequence>
<dbReference type="STRING" id="2060906.A0A0H1BMG6"/>
<dbReference type="OrthoDB" id="9983919at2759"/>
<reference evidence="3" key="1">
    <citation type="journal article" date="2015" name="PLoS Genet.">
        <title>The dynamic genome and transcriptome of the human fungal pathogen Blastomyces and close relative Emmonsia.</title>
        <authorList>
            <person name="Munoz J.F."/>
            <person name="Gauthier G.M."/>
            <person name="Desjardins C.A."/>
            <person name="Gallo J.E."/>
            <person name="Holder J."/>
            <person name="Sullivan T.D."/>
            <person name="Marty A.J."/>
            <person name="Carmen J.C."/>
            <person name="Chen Z."/>
            <person name="Ding L."/>
            <person name="Gujja S."/>
            <person name="Magrini V."/>
            <person name="Misas E."/>
            <person name="Mitreva M."/>
            <person name="Priest M."/>
            <person name="Saif S."/>
            <person name="Whiston E.A."/>
            <person name="Young S."/>
            <person name="Zeng Q."/>
            <person name="Goldman W.E."/>
            <person name="Mardis E.R."/>
            <person name="Taylor J.W."/>
            <person name="McEwen J.G."/>
            <person name="Clay O.K."/>
            <person name="Klein B.S."/>
            <person name="Cuomo C.A."/>
        </authorList>
    </citation>
    <scope>NUCLEOTIDE SEQUENCE [LARGE SCALE GENOMIC DNA]</scope>
    <source>
        <strain evidence="3">UAMH 139</strain>
    </source>
</reference>
<dbReference type="EMBL" id="LDEV01000842">
    <property type="protein sequence ID" value="KLJ12535.1"/>
    <property type="molecule type" value="Genomic_DNA"/>
</dbReference>
<evidence type="ECO:0000313" key="2">
    <source>
        <dbReference type="EMBL" id="KLJ12535.1"/>
    </source>
</evidence>
<accession>A0A0H1BMG6</accession>
<dbReference type="PANTHER" id="PTHR35585">
    <property type="entry name" value="HHE DOMAIN PROTEIN (AFU_ORTHOLOGUE AFUA_4G00730)"/>
    <property type="match status" value="1"/>
</dbReference>
<comment type="caution">
    <text evidence="2">The sequence shown here is derived from an EMBL/GenBank/DDBJ whole genome shotgun (WGS) entry which is preliminary data.</text>
</comment>
<name>A0A0H1BMG6_9EURO</name>
<proteinExistence type="predicted"/>
<dbReference type="PANTHER" id="PTHR35585:SF1">
    <property type="entry name" value="HHE DOMAIN PROTEIN (AFU_ORTHOLOGUE AFUA_4G00730)"/>
    <property type="match status" value="1"/>
</dbReference>
<gene>
    <name evidence="2" type="ORF">EMPG_12451</name>
</gene>
<dbReference type="Gene3D" id="1.20.120.520">
    <property type="entry name" value="nmb1532 protein domain like"/>
    <property type="match status" value="1"/>
</dbReference>
<dbReference type="Proteomes" id="UP000053573">
    <property type="component" value="Unassembled WGS sequence"/>
</dbReference>
<evidence type="ECO:0000259" key="1">
    <source>
        <dbReference type="Pfam" id="PF01814"/>
    </source>
</evidence>
<dbReference type="Pfam" id="PF01814">
    <property type="entry name" value="Hemerythrin"/>
    <property type="match status" value="1"/>
</dbReference>
<protein>
    <recommendedName>
        <fullName evidence="1">Hemerythrin-like domain-containing protein</fullName>
    </recommendedName>
</protein>
<dbReference type="AlphaFoldDB" id="A0A0H1BMG6"/>
<organism evidence="2 3">
    <name type="scientific">Blastomyces silverae</name>
    <dbReference type="NCBI Taxonomy" id="2060906"/>
    <lineage>
        <taxon>Eukaryota</taxon>
        <taxon>Fungi</taxon>
        <taxon>Dikarya</taxon>
        <taxon>Ascomycota</taxon>
        <taxon>Pezizomycotina</taxon>
        <taxon>Eurotiomycetes</taxon>
        <taxon>Eurotiomycetidae</taxon>
        <taxon>Onygenales</taxon>
        <taxon>Ajellomycetaceae</taxon>
        <taxon>Blastomyces</taxon>
    </lineage>
</organism>
<keyword evidence="3" id="KW-1185">Reference proteome</keyword>
<dbReference type="InterPro" id="IPR012312">
    <property type="entry name" value="Hemerythrin-like"/>
</dbReference>